<keyword evidence="1 4" id="KW-0812">Transmembrane</keyword>
<feature type="transmembrane region" description="Helical" evidence="4">
    <location>
        <begin position="362"/>
        <end position="381"/>
    </location>
</feature>
<dbReference type="Gene3D" id="1.20.1250.20">
    <property type="entry name" value="MFS general substrate transporter like domains"/>
    <property type="match status" value="2"/>
</dbReference>
<reference evidence="6 7" key="1">
    <citation type="submission" date="2024-06" db="EMBL/GenBank/DDBJ databases">
        <title>Sorghum-associated microbial communities from plants grown in Nebraska, USA.</title>
        <authorList>
            <person name="Schachtman D."/>
        </authorList>
    </citation>
    <scope>NUCLEOTIDE SEQUENCE [LARGE SCALE GENOMIC DNA]</scope>
    <source>
        <strain evidence="6 7">2709</strain>
    </source>
</reference>
<evidence type="ECO:0000259" key="5">
    <source>
        <dbReference type="PROSITE" id="PS50850"/>
    </source>
</evidence>
<evidence type="ECO:0000256" key="4">
    <source>
        <dbReference type="SAM" id="Phobius"/>
    </source>
</evidence>
<evidence type="ECO:0000313" key="7">
    <source>
        <dbReference type="Proteomes" id="UP001549320"/>
    </source>
</evidence>
<dbReference type="PANTHER" id="PTHR43129:SF1">
    <property type="entry name" value="FOSMIDOMYCIN RESISTANCE PROTEIN"/>
    <property type="match status" value="1"/>
</dbReference>
<feature type="transmembrane region" description="Helical" evidence="4">
    <location>
        <begin position="168"/>
        <end position="198"/>
    </location>
</feature>
<proteinExistence type="predicted"/>
<dbReference type="PROSITE" id="PS50850">
    <property type="entry name" value="MFS"/>
    <property type="match status" value="1"/>
</dbReference>
<dbReference type="InterPro" id="IPR011701">
    <property type="entry name" value="MFS"/>
</dbReference>
<feature type="transmembrane region" description="Helical" evidence="4">
    <location>
        <begin position="87"/>
        <end position="104"/>
    </location>
</feature>
<dbReference type="Proteomes" id="UP001549320">
    <property type="component" value="Unassembled WGS sequence"/>
</dbReference>
<dbReference type="SUPFAM" id="SSF103473">
    <property type="entry name" value="MFS general substrate transporter"/>
    <property type="match status" value="1"/>
</dbReference>
<accession>A0ABV2Q9M9</accession>
<gene>
    <name evidence="6" type="ORF">ABIE13_002852</name>
</gene>
<feature type="transmembrane region" description="Helical" evidence="4">
    <location>
        <begin position="29"/>
        <end position="49"/>
    </location>
</feature>
<feature type="transmembrane region" description="Helical" evidence="4">
    <location>
        <begin position="293"/>
        <end position="315"/>
    </location>
</feature>
<dbReference type="PANTHER" id="PTHR43129">
    <property type="entry name" value="FOSMIDOMYCIN RESISTANCE PROTEIN"/>
    <property type="match status" value="1"/>
</dbReference>
<protein>
    <submittedName>
        <fullName evidence="6">FSR family fosmidomycin resistance protein-like MFS transporter</fullName>
    </submittedName>
</protein>
<feature type="transmembrane region" description="Helical" evidence="4">
    <location>
        <begin position="445"/>
        <end position="467"/>
    </location>
</feature>
<dbReference type="EMBL" id="JBEPSH010000005">
    <property type="protein sequence ID" value="MET4577741.1"/>
    <property type="molecule type" value="Genomic_DNA"/>
</dbReference>
<evidence type="ECO:0000256" key="2">
    <source>
        <dbReference type="ARBA" id="ARBA00022989"/>
    </source>
</evidence>
<comment type="caution">
    <text evidence="6">The sequence shown here is derived from an EMBL/GenBank/DDBJ whole genome shotgun (WGS) entry which is preliminary data.</text>
</comment>
<name>A0ABV2Q9M9_9BURK</name>
<organism evidence="6 7">
    <name type="scientific">Ottowia thiooxydans</name>
    <dbReference type="NCBI Taxonomy" id="219182"/>
    <lineage>
        <taxon>Bacteria</taxon>
        <taxon>Pseudomonadati</taxon>
        <taxon>Pseudomonadota</taxon>
        <taxon>Betaproteobacteria</taxon>
        <taxon>Burkholderiales</taxon>
        <taxon>Comamonadaceae</taxon>
        <taxon>Ottowia</taxon>
    </lineage>
</organism>
<keyword evidence="7" id="KW-1185">Reference proteome</keyword>
<feature type="transmembrane region" description="Helical" evidence="4">
    <location>
        <begin position="335"/>
        <end position="355"/>
    </location>
</feature>
<dbReference type="CDD" id="cd17478">
    <property type="entry name" value="MFS_FsR"/>
    <property type="match status" value="1"/>
</dbReference>
<dbReference type="InterPro" id="IPR020846">
    <property type="entry name" value="MFS_dom"/>
</dbReference>
<dbReference type="InterPro" id="IPR036259">
    <property type="entry name" value="MFS_trans_sf"/>
</dbReference>
<feature type="transmembrane region" description="Helical" evidence="4">
    <location>
        <begin position="247"/>
        <end position="269"/>
    </location>
</feature>
<feature type="transmembrane region" description="Helical" evidence="4">
    <location>
        <begin position="219"/>
        <end position="241"/>
    </location>
</feature>
<evidence type="ECO:0000256" key="1">
    <source>
        <dbReference type="ARBA" id="ARBA00022692"/>
    </source>
</evidence>
<feature type="transmembrane region" description="Helical" evidence="4">
    <location>
        <begin position="387"/>
        <end position="407"/>
    </location>
</feature>
<evidence type="ECO:0000313" key="6">
    <source>
        <dbReference type="EMBL" id="MET4577741.1"/>
    </source>
</evidence>
<feature type="transmembrane region" description="Helical" evidence="4">
    <location>
        <begin position="419"/>
        <end position="439"/>
    </location>
</feature>
<evidence type="ECO:0000256" key="3">
    <source>
        <dbReference type="ARBA" id="ARBA00023136"/>
    </source>
</evidence>
<feature type="domain" description="Major facilitator superfamily (MFS) profile" evidence="5">
    <location>
        <begin position="94"/>
        <end position="473"/>
    </location>
</feature>
<dbReference type="Pfam" id="PF07690">
    <property type="entry name" value="MFS_1"/>
    <property type="match status" value="1"/>
</dbReference>
<sequence>MALVAESMQILTVLRAANCARFGILNMPGFTLIPGFLRFTLFPHLFYAWVPTRGRLPYFLSGLSMTAKSAAIGVPDLSSAPPATEKSSGFLLPIVGGAAFAHLLNDLIQAMLPSIYPLLKDNFSLSFSQIGILAMVYQVTASLLQPWIGLYTDKHPKPFLLPSGMGMTFIGIILLATAGSFYMLLVAAAVIGVGSATFHPEASRIARLASGGRFGTAQSTFQVGGNTGSAIGPLLAAAIIIPYGQKAAAWFTVVAGVAIVVLYHLTIWVKHNGQAKAKSLARSHSEGLARSKVVQAVTVICILMFAKFVYIASFTNYFTFYLIQHFSLSVQQSQLFLFMFLASVAAGTFAGGPVGDRIGRKAVIWISFLGVAPFALALPYANLFWTGALSIIIGLIMSSAFAALVVYAQEAVPGRVGLVSGLMFGLMFGIGGIGAAGLGELADKYGIVWVYGVTSFLPLLGLATAFLPNTRKKI</sequence>
<feature type="transmembrane region" description="Helical" evidence="4">
    <location>
        <begin position="125"/>
        <end position="148"/>
    </location>
</feature>
<keyword evidence="3 4" id="KW-0472">Membrane</keyword>
<keyword evidence="2 4" id="KW-1133">Transmembrane helix</keyword>